<dbReference type="GO" id="GO:0022857">
    <property type="term" value="F:transmembrane transporter activity"/>
    <property type="evidence" value="ECO:0007669"/>
    <property type="project" value="InterPro"/>
</dbReference>
<dbReference type="Gene3D" id="2.40.50.100">
    <property type="match status" value="1"/>
</dbReference>
<dbReference type="EMBL" id="FPKV01000002">
    <property type="protein sequence ID" value="SFZ93064.1"/>
    <property type="molecule type" value="Genomic_DNA"/>
</dbReference>
<evidence type="ECO:0000256" key="1">
    <source>
        <dbReference type="ARBA" id="ARBA00009477"/>
    </source>
</evidence>
<organism evidence="5 6">
    <name type="scientific">Flaviramulus basaltis</name>
    <dbReference type="NCBI Taxonomy" id="369401"/>
    <lineage>
        <taxon>Bacteria</taxon>
        <taxon>Pseudomonadati</taxon>
        <taxon>Bacteroidota</taxon>
        <taxon>Flavobacteriia</taxon>
        <taxon>Flavobacteriales</taxon>
        <taxon>Flavobacteriaceae</taxon>
        <taxon>Flaviramulus</taxon>
    </lineage>
</organism>
<dbReference type="GO" id="GO:1990961">
    <property type="term" value="P:xenobiotic detoxification by transmembrane export across the plasma membrane"/>
    <property type="evidence" value="ECO:0007669"/>
    <property type="project" value="InterPro"/>
</dbReference>
<comment type="similarity">
    <text evidence="1">Belongs to the membrane fusion protein (MFP) (TC 8.A.1) family.</text>
</comment>
<dbReference type="SUPFAM" id="SSF111369">
    <property type="entry name" value="HlyD-like secretion proteins"/>
    <property type="match status" value="1"/>
</dbReference>
<dbReference type="GO" id="GO:0030313">
    <property type="term" value="C:cell envelope"/>
    <property type="evidence" value="ECO:0007669"/>
    <property type="project" value="TreeGrafter"/>
</dbReference>
<dbReference type="GO" id="GO:0015679">
    <property type="term" value="P:plasma membrane copper ion transport"/>
    <property type="evidence" value="ECO:0007669"/>
    <property type="project" value="TreeGrafter"/>
</dbReference>
<dbReference type="PANTHER" id="PTHR30097:SF4">
    <property type="entry name" value="SLR6042 PROTEIN"/>
    <property type="match status" value="1"/>
</dbReference>
<dbReference type="Gene3D" id="6.10.140.1990">
    <property type="match status" value="1"/>
</dbReference>
<keyword evidence="6" id="KW-1185">Reference proteome</keyword>
<dbReference type="NCBIfam" id="TIGR01730">
    <property type="entry name" value="RND_mfp"/>
    <property type="match status" value="1"/>
</dbReference>
<dbReference type="STRING" id="369401.SAMN05428642_1021160"/>
<proteinExistence type="inferred from homology"/>
<dbReference type="Pfam" id="PF25954">
    <property type="entry name" value="Beta-barrel_RND_2"/>
    <property type="match status" value="1"/>
</dbReference>
<reference evidence="5 6" key="1">
    <citation type="submission" date="2016-10" db="EMBL/GenBank/DDBJ databases">
        <authorList>
            <person name="de Groot N.N."/>
        </authorList>
    </citation>
    <scope>NUCLEOTIDE SEQUENCE [LARGE SCALE GENOMIC DNA]</scope>
    <source>
        <strain evidence="5 6">DSM 18180</strain>
    </source>
</reference>
<dbReference type="GO" id="GO:0019898">
    <property type="term" value="C:extrinsic component of membrane"/>
    <property type="evidence" value="ECO:0007669"/>
    <property type="project" value="InterPro"/>
</dbReference>
<accession>A0A1K2ILJ1</accession>
<dbReference type="PANTHER" id="PTHR30097">
    <property type="entry name" value="CATION EFFLUX SYSTEM PROTEIN CUSB"/>
    <property type="match status" value="1"/>
</dbReference>
<dbReference type="Gene3D" id="2.40.30.170">
    <property type="match status" value="1"/>
</dbReference>
<dbReference type="InterPro" id="IPR030190">
    <property type="entry name" value="MacA_alpha-hairpin_sf"/>
</dbReference>
<sequence length="413" mass="46604">MPFNYNILINKKMKNTRYITFTLLIFLLVVTACGNKEKHKVEDGHSHDDVIKSENNDNHDKVEEVMISKQQFETLKMKIDAITERNMSGYVEANGTLEVPPQNEAAITSVVGANVVSIKVIEGDKVNKGQVVAYLSHPTIIKMQTDYLNAYSNSNFMKKNYERQQKLYDAGVGSGANFQKAEAEYEASKAMVNGLEAQLRLLSVNTASVRKGIIAQSISLRSPIEGFVQKVEVKTGQYVDPQTELFEIVNTHHVHADLMVFEKDVYKVKKGQKVVFNVQSIPGEELSAEIYSVSKTFEENPKAVHVHAEIENKTGNLIPGMYIKGKIQTENAQTTALPESAIIKEGDKFYVFTAERENEDWSFKPIEVLLGAKDDNWIAVQFFEELDKNTKFAYNNAYYLNAEMQKGETEHAH</sequence>
<dbReference type="FunFam" id="2.40.30.170:FF:000010">
    <property type="entry name" value="Efflux RND transporter periplasmic adaptor subunit"/>
    <property type="match status" value="1"/>
</dbReference>
<dbReference type="InterPro" id="IPR058647">
    <property type="entry name" value="BSH_CzcB-like"/>
</dbReference>
<dbReference type="InterPro" id="IPR051909">
    <property type="entry name" value="MFP_Cation_Efflux"/>
</dbReference>
<gene>
    <name evidence="5" type="ORF">SAMN05428642_1021160</name>
</gene>
<feature type="domain" description="CzcB-like barrel-sandwich hybrid" evidence="4">
    <location>
        <begin position="105"/>
        <end position="249"/>
    </location>
</feature>
<evidence type="ECO:0000256" key="2">
    <source>
        <dbReference type="ARBA" id="ARBA00022448"/>
    </source>
</evidence>
<keyword evidence="2" id="KW-0813">Transport</keyword>
<evidence type="ECO:0000313" key="5">
    <source>
        <dbReference type="EMBL" id="SFZ93064.1"/>
    </source>
</evidence>
<dbReference type="InterPro" id="IPR006143">
    <property type="entry name" value="RND_pump_MFP"/>
</dbReference>
<protein>
    <submittedName>
        <fullName evidence="5">Membrane fusion protein, cobalt-zinc-cadmium efflux system</fullName>
    </submittedName>
</protein>
<dbReference type="InterPro" id="IPR058792">
    <property type="entry name" value="Beta-barrel_RND_2"/>
</dbReference>
<name>A0A1K2ILJ1_9FLAO</name>
<dbReference type="Gene3D" id="2.40.420.20">
    <property type="match status" value="1"/>
</dbReference>
<dbReference type="GO" id="GO:0060003">
    <property type="term" value="P:copper ion export"/>
    <property type="evidence" value="ECO:0007669"/>
    <property type="project" value="TreeGrafter"/>
</dbReference>
<evidence type="ECO:0000259" key="3">
    <source>
        <dbReference type="Pfam" id="PF25954"/>
    </source>
</evidence>
<dbReference type="GO" id="GO:1990195">
    <property type="term" value="C:macrolide transmembrane transporter complex"/>
    <property type="evidence" value="ECO:0007669"/>
    <property type="project" value="InterPro"/>
</dbReference>
<feature type="domain" description="CusB-like beta-barrel" evidence="3">
    <location>
        <begin position="258"/>
        <end position="330"/>
    </location>
</feature>
<evidence type="ECO:0000313" key="6">
    <source>
        <dbReference type="Proteomes" id="UP000182544"/>
    </source>
</evidence>
<dbReference type="AlphaFoldDB" id="A0A1K2ILJ1"/>
<dbReference type="Pfam" id="PF25973">
    <property type="entry name" value="BSH_CzcB"/>
    <property type="match status" value="1"/>
</dbReference>
<dbReference type="Proteomes" id="UP000182544">
    <property type="component" value="Unassembled WGS sequence"/>
</dbReference>
<evidence type="ECO:0000259" key="4">
    <source>
        <dbReference type="Pfam" id="PF25973"/>
    </source>
</evidence>